<dbReference type="Proteomes" id="UP000828941">
    <property type="component" value="Chromosome 9"/>
</dbReference>
<evidence type="ECO:0000313" key="1">
    <source>
        <dbReference type="EMBL" id="KAI4323901.1"/>
    </source>
</evidence>
<proteinExistence type="predicted"/>
<reference evidence="1 2" key="1">
    <citation type="journal article" date="2022" name="DNA Res.">
        <title>Chromosomal-level genome assembly of the orchid tree Bauhinia variegata (Leguminosae; Cercidoideae) supports the allotetraploid origin hypothesis of Bauhinia.</title>
        <authorList>
            <person name="Zhong Y."/>
            <person name="Chen Y."/>
            <person name="Zheng D."/>
            <person name="Pang J."/>
            <person name="Liu Y."/>
            <person name="Luo S."/>
            <person name="Meng S."/>
            <person name="Qian L."/>
            <person name="Wei D."/>
            <person name="Dai S."/>
            <person name="Zhou R."/>
        </authorList>
    </citation>
    <scope>NUCLEOTIDE SEQUENCE [LARGE SCALE GENOMIC DNA]</scope>
    <source>
        <strain evidence="1">BV-YZ2020</strain>
    </source>
</reference>
<name>A0ACB9MIR2_BAUVA</name>
<protein>
    <submittedName>
        <fullName evidence="1">Uncharacterized protein</fullName>
    </submittedName>
</protein>
<organism evidence="1 2">
    <name type="scientific">Bauhinia variegata</name>
    <name type="common">Purple orchid tree</name>
    <name type="synonym">Phanera variegata</name>
    <dbReference type="NCBI Taxonomy" id="167791"/>
    <lineage>
        <taxon>Eukaryota</taxon>
        <taxon>Viridiplantae</taxon>
        <taxon>Streptophyta</taxon>
        <taxon>Embryophyta</taxon>
        <taxon>Tracheophyta</taxon>
        <taxon>Spermatophyta</taxon>
        <taxon>Magnoliopsida</taxon>
        <taxon>eudicotyledons</taxon>
        <taxon>Gunneridae</taxon>
        <taxon>Pentapetalae</taxon>
        <taxon>rosids</taxon>
        <taxon>fabids</taxon>
        <taxon>Fabales</taxon>
        <taxon>Fabaceae</taxon>
        <taxon>Cercidoideae</taxon>
        <taxon>Cercideae</taxon>
        <taxon>Bauhiniinae</taxon>
        <taxon>Bauhinia</taxon>
    </lineage>
</organism>
<keyword evidence="2" id="KW-1185">Reference proteome</keyword>
<sequence>MEGIAHRTVEVNGIKMHIAEKGEGPVVLFLHGFPELWYSWRHQILALSSHGYSAVAPDLRGFGDTEAPASVSSYTYFDIVGDLVALIDTLGVDQVFLVAHDWGALIGWHLCLFRPEKVKAYVCLNVPYLRRNPKVKTVDGMRALYGDDYFICRFQKSGEMEAQMAEVGTEYVLKNILTTRKTGPPIFPKGEYGTGFNPDTPKTLPSWLSEQDLAYYTAKFEKTGFTGGLNYYRNFNRNWELIAPWTDAQVKVPVRFISGELDMVYTSLSMKEYIHGGQFKKDVPNLEEVIIQEGVAHFNNQETAEKISNYILDFIKKF</sequence>
<dbReference type="EMBL" id="CM039434">
    <property type="protein sequence ID" value="KAI4323901.1"/>
    <property type="molecule type" value="Genomic_DNA"/>
</dbReference>
<gene>
    <name evidence="1" type="ORF">L6164_023475</name>
</gene>
<accession>A0ACB9MIR2</accession>
<evidence type="ECO:0000313" key="2">
    <source>
        <dbReference type="Proteomes" id="UP000828941"/>
    </source>
</evidence>
<comment type="caution">
    <text evidence="1">The sequence shown here is derived from an EMBL/GenBank/DDBJ whole genome shotgun (WGS) entry which is preliminary data.</text>
</comment>